<dbReference type="SUPFAM" id="SSF52343">
    <property type="entry name" value="Ferredoxin reductase-like, C-terminal NADP-linked domain"/>
    <property type="match status" value="1"/>
</dbReference>
<dbReference type="InterPro" id="IPR052979">
    <property type="entry name" value="Adenylate-forming_domain"/>
</dbReference>
<name>A0A841BLX4_9ACTN</name>
<accession>A0A841BLX4</accession>
<reference evidence="2 3" key="1">
    <citation type="submission" date="2020-08" db="EMBL/GenBank/DDBJ databases">
        <title>Sequencing the genomes of 1000 actinobacteria strains.</title>
        <authorList>
            <person name="Klenk H.-P."/>
        </authorList>
    </citation>
    <scope>NUCLEOTIDE SEQUENCE [LARGE SCALE GENOMIC DNA]</scope>
    <source>
        <strain evidence="2 3">DSM 45362</strain>
    </source>
</reference>
<dbReference type="EMBL" id="JACHMN010000001">
    <property type="protein sequence ID" value="MBB5867752.1"/>
    <property type="molecule type" value="Genomic_DNA"/>
</dbReference>
<comment type="caution">
    <text evidence="2">The sequence shown here is derived from an EMBL/GenBank/DDBJ whole genome shotgun (WGS) entry which is preliminary data.</text>
</comment>
<proteinExistence type="predicted"/>
<keyword evidence="1" id="KW-0812">Transmembrane</keyword>
<keyword evidence="1" id="KW-0472">Membrane</keyword>
<dbReference type="PANTHER" id="PTHR33927:SF5">
    <property type="entry name" value="ENZYME, PUTATIVE (AFU_ORTHOLOGUE AFUA_8G01222)-RELATED"/>
    <property type="match status" value="1"/>
</dbReference>
<gene>
    <name evidence="2" type="ORF">F4553_001131</name>
</gene>
<dbReference type="Proteomes" id="UP000587527">
    <property type="component" value="Unassembled WGS sequence"/>
</dbReference>
<feature type="transmembrane region" description="Helical" evidence="1">
    <location>
        <begin position="177"/>
        <end position="198"/>
    </location>
</feature>
<protein>
    <submittedName>
        <fullName evidence="2">Uncharacterized protein</fullName>
    </submittedName>
</protein>
<evidence type="ECO:0000313" key="3">
    <source>
        <dbReference type="Proteomes" id="UP000587527"/>
    </source>
</evidence>
<dbReference type="PANTHER" id="PTHR33927">
    <property type="entry name" value="TRANSMEMBRANE PROTEIN"/>
    <property type="match status" value="1"/>
</dbReference>
<keyword evidence="1" id="KW-1133">Transmembrane helix</keyword>
<dbReference type="RefSeq" id="WP_184832872.1">
    <property type="nucleotide sequence ID" value="NZ_JACHMN010000001.1"/>
</dbReference>
<dbReference type="InterPro" id="IPR039261">
    <property type="entry name" value="FNR_nucleotide-bd"/>
</dbReference>
<feature type="transmembrane region" description="Helical" evidence="1">
    <location>
        <begin position="145"/>
        <end position="165"/>
    </location>
</feature>
<dbReference type="AlphaFoldDB" id="A0A841BLX4"/>
<feature type="transmembrane region" description="Helical" evidence="1">
    <location>
        <begin position="42"/>
        <end position="60"/>
    </location>
</feature>
<organism evidence="2 3">
    <name type="scientific">Allocatelliglobosispora scoriae</name>
    <dbReference type="NCBI Taxonomy" id="643052"/>
    <lineage>
        <taxon>Bacteria</taxon>
        <taxon>Bacillati</taxon>
        <taxon>Actinomycetota</taxon>
        <taxon>Actinomycetes</taxon>
        <taxon>Micromonosporales</taxon>
        <taxon>Micromonosporaceae</taxon>
        <taxon>Allocatelliglobosispora</taxon>
    </lineage>
</organism>
<keyword evidence="3" id="KW-1185">Reference proteome</keyword>
<evidence type="ECO:0000256" key="1">
    <source>
        <dbReference type="SAM" id="Phobius"/>
    </source>
</evidence>
<feature type="transmembrane region" description="Helical" evidence="1">
    <location>
        <begin position="204"/>
        <end position="224"/>
    </location>
</feature>
<sequence>MQGGTAVPAGAAAEELSAERDSVRSAPRRRVRRYLKHPRLRPYHRLVALVVLVNMVVALLVGPARLTAAVMSTLALANLVAAVVIRQQDIVNALFRLATGVPKAWPLSWRWAAAKVYHLGGIHVGAAISATCWLTAATVLSAAPAVSWALTAVVIALCVSAAPGLRERRHDWFENSHRFGGWIALALLSAVQVANLTGPDPGRLAWVQAGLTGVVIAVVALPWLRLRRVGVAVERVSAHAAIVTFDRALKIFPGSWMPVARHPLGQWHSFAHLPPLPGDARSRMVVSRAGDWTGDFIDDPPTRLWIRGIPTAGVAGVGSSFRHVVYLATGSGIGPILPHLIARRTPLRLIWITRAPRATYGDQLVDEVLAAEPGAVIWDTTVRGKPDTIALVRETVAACGAEAVICISNKPLTVEIVTALERSGIPVCGALWDS</sequence>
<feature type="transmembrane region" description="Helical" evidence="1">
    <location>
        <begin position="116"/>
        <end position="139"/>
    </location>
</feature>
<feature type="transmembrane region" description="Helical" evidence="1">
    <location>
        <begin position="66"/>
        <end position="85"/>
    </location>
</feature>
<evidence type="ECO:0000313" key="2">
    <source>
        <dbReference type="EMBL" id="MBB5867752.1"/>
    </source>
</evidence>